<protein>
    <submittedName>
        <fullName evidence="1">Uncharacterized protein</fullName>
    </submittedName>
</protein>
<gene>
    <name evidence="1" type="ORF">ACCO45_006290</name>
</gene>
<dbReference type="EMBL" id="JBGNUJ010000004">
    <property type="protein sequence ID" value="KAL3961173.1"/>
    <property type="molecule type" value="Genomic_DNA"/>
</dbReference>
<dbReference type="Proteomes" id="UP001638806">
    <property type="component" value="Unassembled WGS sequence"/>
</dbReference>
<evidence type="ECO:0000313" key="2">
    <source>
        <dbReference type="Proteomes" id="UP001638806"/>
    </source>
</evidence>
<reference evidence="1" key="1">
    <citation type="submission" date="2024-12" db="EMBL/GenBank/DDBJ databases">
        <title>Comparative genomics and development of molecular markers within Purpureocillium lilacinum and among Purpureocillium species.</title>
        <authorList>
            <person name="Yeh Z.-Y."/>
            <person name="Ni N.-T."/>
            <person name="Lo P.-H."/>
            <person name="Mushyakhwo K."/>
            <person name="Lin C.-F."/>
            <person name="Nai Y.-S."/>
        </authorList>
    </citation>
    <scope>NUCLEOTIDE SEQUENCE</scope>
    <source>
        <strain evidence="1">NCHU-NPUST-175</strain>
    </source>
</reference>
<comment type="caution">
    <text evidence="1">The sequence shown here is derived from an EMBL/GenBank/DDBJ whole genome shotgun (WGS) entry which is preliminary data.</text>
</comment>
<organism evidence="1 2">
    <name type="scientific">Purpureocillium lilacinum</name>
    <name type="common">Paecilomyces lilacinus</name>
    <dbReference type="NCBI Taxonomy" id="33203"/>
    <lineage>
        <taxon>Eukaryota</taxon>
        <taxon>Fungi</taxon>
        <taxon>Dikarya</taxon>
        <taxon>Ascomycota</taxon>
        <taxon>Pezizomycotina</taxon>
        <taxon>Sordariomycetes</taxon>
        <taxon>Hypocreomycetidae</taxon>
        <taxon>Hypocreales</taxon>
        <taxon>Ophiocordycipitaceae</taxon>
        <taxon>Purpureocillium</taxon>
    </lineage>
</organism>
<evidence type="ECO:0000313" key="1">
    <source>
        <dbReference type="EMBL" id="KAL3961173.1"/>
    </source>
</evidence>
<keyword evidence="2" id="KW-1185">Reference proteome</keyword>
<sequence length="805" mass="90585">MSSRRPSLVSRIAGFIPLRDSSQDRETDKDILLATVPSKDQTTTESSSGERPRSSGSSQTLREKDSQGGRHAGRRRKHGHGRYGMDDEESLETNAISRLYSKVVGYNAIARYMVYIVPVGFVLAIPLIVLIATGQKNKILLGTSTSKEDGRLVVHDGPPLFRLFLWMEITWLSLWIAKIVAFCLPKVFVFLCSIVSLCARKYATIISNLDIPLSLFFWALTSWLTYRSLFLSAAMRDIGWVVTVERILGSLFISSALLLTEKAIVQLISVSNHQRSFATRIEASKREISLLSLLYDFSRTLYPLYTGGFEEEDQVINDSIEMTEKILNPSSAHSMVVGALEKRKTSEALAQRIWMSFVPENKTALFVDDVREVLGPQYEEEAVDAFEAFDNDGNGDIGLDEMIHKVVEMSIERKAIGEGMKDIGQALGVFDDVLMFVVLLLAAFVFLVFFNSSLVATITGAGTTLLSLSFVFAVTAQEFLGSCIFLFVKHPFDVGDRVEITSTQMVVDKISLLYTVFTRLDTKQVVQIPNIQLNQLWIDNISRSKAMSEIFDLVVSYDTPFDDIELLHAELEKFIRLPENSHDFQPSISISVGDLGSLDKMHLYVEVEHKSNWHSEIENSDSQPGRRLRYPWWTRKPHILGFRVRYFCIRGPSRIRKEKDAKRMVPARTRDGKKATYDQSPTTPSGIGPGQTVKERQGLSIKIDDCSDSTRRFGDTGFTRAETLRRQNTRGRRKVGEHVEYLSPTTANFRGNAGRSDSIQPDDFDEEAQTGRPPLFIFRNIAAAFLQPALELELRRPGSALSDET</sequence>
<name>A0ACC4DYS4_PURLI</name>
<accession>A0ACC4DYS4</accession>
<proteinExistence type="predicted"/>